<comment type="caution">
    <text evidence="1">The sequence shown here is derived from an EMBL/GenBank/DDBJ whole genome shotgun (WGS) entry which is preliminary data.</text>
</comment>
<dbReference type="AlphaFoldDB" id="A0A1G1VQ44"/>
<protein>
    <recommendedName>
        <fullName evidence="3">Peptidase A2 domain-containing protein</fullName>
    </recommendedName>
</protein>
<organism evidence="1 2">
    <name type="scientific">Candidatus Chisholmbacteria bacterium RIFCSPHIGHO2_01_FULL_48_12</name>
    <dbReference type="NCBI Taxonomy" id="1797589"/>
    <lineage>
        <taxon>Bacteria</taxon>
        <taxon>Candidatus Chisholmiibacteriota</taxon>
    </lineage>
</organism>
<name>A0A1G1VQ44_9BACT</name>
<gene>
    <name evidence="1" type="ORF">A2784_05165</name>
</gene>
<proteinExistence type="predicted"/>
<dbReference type="STRING" id="1797589.A2784_05165"/>
<dbReference type="Proteomes" id="UP000177324">
    <property type="component" value="Unassembled WGS sequence"/>
</dbReference>
<accession>A0A1G1VQ44</accession>
<dbReference type="SUPFAM" id="SSF50630">
    <property type="entry name" value="Acid proteases"/>
    <property type="match status" value="1"/>
</dbReference>
<evidence type="ECO:0000313" key="1">
    <source>
        <dbReference type="EMBL" id="OGY17521.1"/>
    </source>
</evidence>
<dbReference type="EMBL" id="MHCH01000022">
    <property type="protein sequence ID" value="OGY17521.1"/>
    <property type="molecule type" value="Genomic_DNA"/>
</dbReference>
<reference evidence="1 2" key="1">
    <citation type="journal article" date="2016" name="Nat. Commun.">
        <title>Thousands of microbial genomes shed light on interconnected biogeochemical processes in an aquifer system.</title>
        <authorList>
            <person name="Anantharaman K."/>
            <person name="Brown C.T."/>
            <person name="Hug L.A."/>
            <person name="Sharon I."/>
            <person name="Castelle C.J."/>
            <person name="Probst A.J."/>
            <person name="Thomas B.C."/>
            <person name="Singh A."/>
            <person name="Wilkins M.J."/>
            <person name="Karaoz U."/>
            <person name="Brodie E.L."/>
            <person name="Williams K.H."/>
            <person name="Hubbard S.S."/>
            <person name="Banfield J.F."/>
        </authorList>
    </citation>
    <scope>NUCLEOTIDE SEQUENCE [LARGE SCALE GENOMIC DNA]</scope>
</reference>
<dbReference type="Gene3D" id="2.40.70.10">
    <property type="entry name" value="Acid Proteases"/>
    <property type="match status" value="1"/>
</dbReference>
<dbReference type="Pfam" id="PF13650">
    <property type="entry name" value="Asp_protease_2"/>
    <property type="match status" value="1"/>
</dbReference>
<evidence type="ECO:0008006" key="3">
    <source>
        <dbReference type="Google" id="ProtNLM"/>
    </source>
</evidence>
<evidence type="ECO:0000313" key="2">
    <source>
        <dbReference type="Proteomes" id="UP000177324"/>
    </source>
</evidence>
<sequence length="116" mass="12884">MSLTYLTCQISHPNNGRKTARKMLVDSGAVYSVVPISTLKQLHIEPIDSQKFILANGEEIEKSIGEARFTIRDKSRVSPVVFGEEGVWLLGATTLENMGFILDPINRQLKSLPLTL</sequence>
<dbReference type="InterPro" id="IPR021109">
    <property type="entry name" value="Peptidase_aspartic_dom_sf"/>
</dbReference>